<proteinExistence type="predicted"/>
<keyword evidence="3" id="KW-0949">S-adenosyl-L-methionine</keyword>
<dbReference type="PIRSF" id="PIRSF037420">
    <property type="entry name" value="PQQ_syn_pqqE"/>
    <property type="match status" value="1"/>
</dbReference>
<evidence type="ECO:0000259" key="7">
    <source>
        <dbReference type="PROSITE" id="PS51918"/>
    </source>
</evidence>
<dbReference type="AlphaFoldDB" id="A0A5B8UKW2"/>
<dbReference type="InterPro" id="IPR050377">
    <property type="entry name" value="Radical_SAM_PqqE_MftC-like"/>
</dbReference>
<dbReference type="InterPro" id="IPR007197">
    <property type="entry name" value="rSAM"/>
</dbReference>
<dbReference type="GO" id="GO:0003824">
    <property type="term" value="F:catalytic activity"/>
    <property type="evidence" value="ECO:0007669"/>
    <property type="project" value="InterPro"/>
</dbReference>
<dbReference type="OrthoDB" id="7021155at2"/>
<dbReference type="GO" id="GO:0046872">
    <property type="term" value="F:metal ion binding"/>
    <property type="evidence" value="ECO:0007669"/>
    <property type="project" value="UniProtKB-KW"/>
</dbReference>
<dbReference type="SUPFAM" id="SSF102114">
    <property type="entry name" value="Radical SAM enzymes"/>
    <property type="match status" value="1"/>
</dbReference>
<dbReference type="RefSeq" id="WP_146787832.1">
    <property type="nucleotide sequence ID" value="NZ_BAABIO010000003.1"/>
</dbReference>
<protein>
    <submittedName>
        <fullName evidence="8">Radical SAM protein</fullName>
    </submittedName>
</protein>
<dbReference type="InterPro" id="IPR013785">
    <property type="entry name" value="Aldolase_TIM"/>
</dbReference>
<evidence type="ECO:0000313" key="9">
    <source>
        <dbReference type="Proteomes" id="UP000321204"/>
    </source>
</evidence>
<reference evidence="8 9" key="1">
    <citation type="journal article" date="2015" name="Int. J. Syst. Evol. Microbiol.">
        <title>Flavisolibacter ginsenosidimutans sp. nov., with ginsenoside-converting activity isolated from soil used for cultivating ginseng.</title>
        <authorList>
            <person name="Zhao Y."/>
            <person name="Liu Q."/>
            <person name="Kang M.S."/>
            <person name="Jin F."/>
            <person name="Yu H."/>
            <person name="Im W.T."/>
        </authorList>
    </citation>
    <scope>NUCLEOTIDE SEQUENCE [LARGE SCALE GENOMIC DNA]</scope>
    <source>
        <strain evidence="8 9">Gsoil 636</strain>
    </source>
</reference>
<dbReference type="InterPro" id="IPR017200">
    <property type="entry name" value="PqqE-like"/>
</dbReference>
<name>A0A5B8UKW2_9BACT</name>
<dbReference type="Pfam" id="PF04055">
    <property type="entry name" value="Radical_SAM"/>
    <property type="match status" value="1"/>
</dbReference>
<dbReference type="GO" id="GO:0051539">
    <property type="term" value="F:4 iron, 4 sulfur cluster binding"/>
    <property type="evidence" value="ECO:0007669"/>
    <property type="project" value="UniProtKB-KW"/>
</dbReference>
<keyword evidence="4" id="KW-0479">Metal-binding</keyword>
<evidence type="ECO:0000256" key="6">
    <source>
        <dbReference type="ARBA" id="ARBA00023014"/>
    </source>
</evidence>
<gene>
    <name evidence="8" type="ORF">FSB75_12395</name>
</gene>
<dbReference type="KEGG" id="fgg:FSB75_12395"/>
<dbReference type="NCBIfam" id="TIGR04085">
    <property type="entry name" value="rSAM_more_4Fe4S"/>
    <property type="match status" value="1"/>
</dbReference>
<dbReference type="InterPro" id="IPR058240">
    <property type="entry name" value="rSAM_sf"/>
</dbReference>
<dbReference type="InterPro" id="IPR023885">
    <property type="entry name" value="4Fe4S-binding_SPASM_dom"/>
</dbReference>
<organism evidence="8 9">
    <name type="scientific">Flavisolibacter ginsenosidimutans</name>
    <dbReference type="NCBI Taxonomy" id="661481"/>
    <lineage>
        <taxon>Bacteria</taxon>
        <taxon>Pseudomonadati</taxon>
        <taxon>Bacteroidota</taxon>
        <taxon>Chitinophagia</taxon>
        <taxon>Chitinophagales</taxon>
        <taxon>Chitinophagaceae</taxon>
        <taxon>Flavisolibacter</taxon>
    </lineage>
</organism>
<dbReference type="CDD" id="cd21109">
    <property type="entry name" value="SPASM"/>
    <property type="match status" value="1"/>
</dbReference>
<evidence type="ECO:0000313" key="8">
    <source>
        <dbReference type="EMBL" id="QEC56660.1"/>
    </source>
</evidence>
<keyword evidence="2" id="KW-0004">4Fe-4S</keyword>
<dbReference type="Proteomes" id="UP000321204">
    <property type="component" value="Chromosome"/>
</dbReference>
<keyword evidence="5" id="KW-0408">Iron</keyword>
<dbReference type="SFLD" id="SFLDS00029">
    <property type="entry name" value="Radical_SAM"/>
    <property type="match status" value="1"/>
</dbReference>
<dbReference type="EMBL" id="CP042433">
    <property type="protein sequence ID" value="QEC56660.1"/>
    <property type="molecule type" value="Genomic_DNA"/>
</dbReference>
<keyword evidence="9" id="KW-1185">Reference proteome</keyword>
<dbReference type="Gene3D" id="3.20.20.70">
    <property type="entry name" value="Aldolase class I"/>
    <property type="match status" value="1"/>
</dbReference>
<keyword evidence="6" id="KW-0411">Iron-sulfur</keyword>
<comment type="cofactor">
    <cofactor evidence="1">
        <name>[4Fe-4S] cluster</name>
        <dbReference type="ChEBI" id="CHEBI:49883"/>
    </cofactor>
</comment>
<evidence type="ECO:0000256" key="1">
    <source>
        <dbReference type="ARBA" id="ARBA00001966"/>
    </source>
</evidence>
<evidence type="ECO:0000256" key="5">
    <source>
        <dbReference type="ARBA" id="ARBA00023004"/>
    </source>
</evidence>
<evidence type="ECO:0000256" key="3">
    <source>
        <dbReference type="ARBA" id="ARBA00022691"/>
    </source>
</evidence>
<feature type="domain" description="Radical SAM core" evidence="7">
    <location>
        <begin position="19"/>
        <end position="239"/>
    </location>
</feature>
<dbReference type="PANTHER" id="PTHR11228">
    <property type="entry name" value="RADICAL SAM DOMAIN PROTEIN"/>
    <property type="match status" value="1"/>
</dbReference>
<sequence length="351" mass="39348">MFQQSLYHTFKRYCTLQSHTVSALPIVILMPHSACNCRCVMCDIWKGNKNLKQLTEADVKSLLSALKKFGTQQVLMSGGEALLNPAFFSLCEILKKTGIKITLLSTGLALKKNATRILQWVDDMIVSLDGPEELHDRIRNVPGAFAKMQEGIECLKGFNPTYRITARTVIHQLNFKSWPAIVDAAKTIHLNQISFLPADVSSHAFNREVLWGSERQNEILIAEEELPLLEDVAELIVNEYAADFENRFITESPAKLRDIVAYYKAVHGLDEFPFKKCNAPWVSAVIEADGSVKPCFFHAAFGNIREQSLTSIINGEAAKSFRKNLSTTQNETCKRCVCSLHLSPRTNPASR</sequence>
<dbReference type="Pfam" id="PF13186">
    <property type="entry name" value="SPASM"/>
    <property type="match status" value="1"/>
</dbReference>
<evidence type="ECO:0000256" key="4">
    <source>
        <dbReference type="ARBA" id="ARBA00022723"/>
    </source>
</evidence>
<dbReference type="SFLD" id="SFLDG01067">
    <property type="entry name" value="SPASM/twitch_domain_containing"/>
    <property type="match status" value="1"/>
</dbReference>
<evidence type="ECO:0000256" key="2">
    <source>
        <dbReference type="ARBA" id="ARBA00022485"/>
    </source>
</evidence>
<dbReference type="PROSITE" id="PS51918">
    <property type="entry name" value="RADICAL_SAM"/>
    <property type="match status" value="1"/>
</dbReference>
<dbReference type="PANTHER" id="PTHR11228:SF7">
    <property type="entry name" value="PQQA PEPTIDE CYCLASE"/>
    <property type="match status" value="1"/>
</dbReference>
<accession>A0A5B8UKW2</accession>
<dbReference type="CDD" id="cd01335">
    <property type="entry name" value="Radical_SAM"/>
    <property type="match status" value="1"/>
</dbReference>